<feature type="region of interest" description="Disordered" evidence="1">
    <location>
        <begin position="77"/>
        <end position="140"/>
    </location>
</feature>
<keyword evidence="3" id="KW-1185">Reference proteome</keyword>
<comment type="caution">
    <text evidence="2">The sequence shown here is derived from an EMBL/GenBank/DDBJ whole genome shotgun (WGS) entry which is preliminary data.</text>
</comment>
<dbReference type="Proteomes" id="UP000652761">
    <property type="component" value="Unassembled WGS sequence"/>
</dbReference>
<feature type="compositionally biased region" description="Low complexity" evidence="1">
    <location>
        <begin position="79"/>
        <end position="95"/>
    </location>
</feature>
<gene>
    <name evidence="2" type="ORF">Taro_031464</name>
</gene>
<proteinExistence type="predicted"/>
<evidence type="ECO:0000313" key="3">
    <source>
        <dbReference type="Proteomes" id="UP000652761"/>
    </source>
</evidence>
<name>A0A843VS04_COLES</name>
<sequence>MPRAPQCWDIFSLFSPAARGILRALGASPPFYKSGGTPASPWGMVCRQRGAKPWYPSWLDESFFFLQVVWTPILGGGRRVPPSRGGRSPSLRLPRASALPGDMRAPLPRAGSMDSGLAPSGPRAPSPTEGAEGSRSCSALTSRTMPEFKAVRLLEGWLAEQAVEMERLHDEMRSLVDSTLAFERFMTNEQISGNGMTDIMNGDERNPE</sequence>
<dbReference type="EMBL" id="NMUH01002232">
    <property type="protein sequence ID" value="MQL98745.1"/>
    <property type="molecule type" value="Genomic_DNA"/>
</dbReference>
<evidence type="ECO:0000256" key="1">
    <source>
        <dbReference type="SAM" id="MobiDB-lite"/>
    </source>
</evidence>
<organism evidence="2 3">
    <name type="scientific">Colocasia esculenta</name>
    <name type="common">Wild taro</name>
    <name type="synonym">Arum esculentum</name>
    <dbReference type="NCBI Taxonomy" id="4460"/>
    <lineage>
        <taxon>Eukaryota</taxon>
        <taxon>Viridiplantae</taxon>
        <taxon>Streptophyta</taxon>
        <taxon>Embryophyta</taxon>
        <taxon>Tracheophyta</taxon>
        <taxon>Spermatophyta</taxon>
        <taxon>Magnoliopsida</taxon>
        <taxon>Liliopsida</taxon>
        <taxon>Araceae</taxon>
        <taxon>Aroideae</taxon>
        <taxon>Colocasieae</taxon>
        <taxon>Colocasia</taxon>
    </lineage>
</organism>
<evidence type="ECO:0000313" key="2">
    <source>
        <dbReference type="EMBL" id="MQL98745.1"/>
    </source>
</evidence>
<accession>A0A843VS04</accession>
<dbReference type="AlphaFoldDB" id="A0A843VS04"/>
<reference evidence="2" key="1">
    <citation type="submission" date="2017-07" db="EMBL/GenBank/DDBJ databases">
        <title>Taro Niue Genome Assembly and Annotation.</title>
        <authorList>
            <person name="Atibalentja N."/>
            <person name="Keating K."/>
            <person name="Fields C.J."/>
        </authorList>
    </citation>
    <scope>NUCLEOTIDE SEQUENCE</scope>
    <source>
        <strain evidence="2">Niue_2</strain>
        <tissue evidence="2">Leaf</tissue>
    </source>
</reference>
<protein>
    <submittedName>
        <fullName evidence="2">Uncharacterized protein</fullName>
    </submittedName>
</protein>